<sequence length="389" mass="43556">MFNSLDPIWLFLGGLIIRYGGDLLKIVLEFGLQRLACQITIAETNPIYSAICWELERTGKVYDFSELIYTATPLVPPAVESPTLKTRLQPRSGWIGVGYQGAYIGIRRHDFKVTDLQNTQLLTLATLRWWQPQMLAWLTKIETNYNLEAPLIVRLIGGTISIVRTQTKRRIETLAIDAQTETELFSDLDRFLQSRDLYRQRGIPWRRGYLLYGPPGTGKSSLIQAIASHYDRQLVSLSLTDMDDSALLRAWSEITATSLVALEDIDSVFSGRKPLGELSFSALLNTLDGAGAVEGSITILTTNHRQQLDPALIRPGRCDREFELGYLTPASCAKMFGCFFPDSPFAAIVSDRLGSYRVSPAAWQNYLQCQDSAELAAKNCDFAELQVVD</sequence>
<gene>
    <name evidence="3" type="ORF">C7B77_05580</name>
</gene>
<dbReference type="EMBL" id="PVWO01000043">
    <property type="protein sequence ID" value="PSB58233.1"/>
    <property type="molecule type" value="Genomic_DNA"/>
</dbReference>
<dbReference type="OrthoDB" id="9806903at2"/>
<dbReference type="RefSeq" id="WP_106301224.1">
    <property type="nucleotide sequence ID" value="NZ_PVWO01000043.1"/>
</dbReference>
<accession>A0A2T1GKA5</accession>
<comment type="similarity">
    <text evidence="1">Belongs to the AAA ATPase family. BCS1 subfamily.</text>
</comment>
<feature type="domain" description="AAA+ ATPase" evidence="2">
    <location>
        <begin position="205"/>
        <end position="328"/>
    </location>
</feature>
<dbReference type="PANTHER" id="PTHR23070">
    <property type="entry name" value="BCS1 AAA-TYPE ATPASE"/>
    <property type="match status" value="1"/>
</dbReference>
<dbReference type="SMART" id="SM00382">
    <property type="entry name" value="AAA"/>
    <property type="match status" value="1"/>
</dbReference>
<organism evidence="3 4">
    <name type="scientific">Chamaesiphon polymorphus CCALA 037</name>
    <dbReference type="NCBI Taxonomy" id="2107692"/>
    <lineage>
        <taxon>Bacteria</taxon>
        <taxon>Bacillati</taxon>
        <taxon>Cyanobacteriota</taxon>
        <taxon>Cyanophyceae</taxon>
        <taxon>Gomontiellales</taxon>
        <taxon>Chamaesiphonaceae</taxon>
        <taxon>Chamaesiphon</taxon>
    </lineage>
</organism>
<dbReference type="SUPFAM" id="SSF52540">
    <property type="entry name" value="P-loop containing nucleoside triphosphate hydrolases"/>
    <property type="match status" value="1"/>
</dbReference>
<comment type="caution">
    <text evidence="3">The sequence shown here is derived from an EMBL/GenBank/DDBJ whole genome shotgun (WGS) entry which is preliminary data.</text>
</comment>
<dbReference type="GO" id="GO:0005524">
    <property type="term" value="F:ATP binding"/>
    <property type="evidence" value="ECO:0007669"/>
    <property type="project" value="InterPro"/>
</dbReference>
<dbReference type="Pfam" id="PF00004">
    <property type="entry name" value="AAA"/>
    <property type="match status" value="1"/>
</dbReference>
<evidence type="ECO:0000259" key="2">
    <source>
        <dbReference type="SMART" id="SM00382"/>
    </source>
</evidence>
<dbReference type="Proteomes" id="UP000238937">
    <property type="component" value="Unassembled WGS sequence"/>
</dbReference>
<dbReference type="InterPro" id="IPR027417">
    <property type="entry name" value="P-loop_NTPase"/>
</dbReference>
<keyword evidence="4" id="KW-1185">Reference proteome</keyword>
<dbReference type="InterPro" id="IPR003959">
    <property type="entry name" value="ATPase_AAA_core"/>
</dbReference>
<dbReference type="InterPro" id="IPR003593">
    <property type="entry name" value="AAA+_ATPase"/>
</dbReference>
<dbReference type="InterPro" id="IPR050747">
    <property type="entry name" value="Mitochondrial_chaperone_BCS1"/>
</dbReference>
<evidence type="ECO:0000256" key="1">
    <source>
        <dbReference type="ARBA" id="ARBA00007448"/>
    </source>
</evidence>
<evidence type="ECO:0000313" key="3">
    <source>
        <dbReference type="EMBL" id="PSB58233.1"/>
    </source>
</evidence>
<dbReference type="AlphaFoldDB" id="A0A2T1GKA5"/>
<dbReference type="GO" id="GO:0016887">
    <property type="term" value="F:ATP hydrolysis activity"/>
    <property type="evidence" value="ECO:0007669"/>
    <property type="project" value="InterPro"/>
</dbReference>
<protein>
    <recommendedName>
        <fullName evidence="2">AAA+ ATPase domain-containing protein</fullName>
    </recommendedName>
</protein>
<reference evidence="3 4" key="1">
    <citation type="submission" date="2018-03" db="EMBL/GenBank/DDBJ databases">
        <title>The ancient ancestry and fast evolution of plastids.</title>
        <authorList>
            <person name="Moore K.R."/>
            <person name="Magnabosco C."/>
            <person name="Momper L."/>
            <person name="Gold D.A."/>
            <person name="Bosak T."/>
            <person name="Fournier G.P."/>
        </authorList>
    </citation>
    <scope>NUCLEOTIDE SEQUENCE [LARGE SCALE GENOMIC DNA]</scope>
    <source>
        <strain evidence="3 4">CCALA 037</strain>
    </source>
</reference>
<evidence type="ECO:0000313" key="4">
    <source>
        <dbReference type="Proteomes" id="UP000238937"/>
    </source>
</evidence>
<dbReference type="Gene3D" id="3.40.50.300">
    <property type="entry name" value="P-loop containing nucleotide triphosphate hydrolases"/>
    <property type="match status" value="1"/>
</dbReference>
<proteinExistence type="inferred from homology"/>
<name>A0A2T1GKA5_9CYAN</name>